<dbReference type="SUPFAM" id="SSF47413">
    <property type="entry name" value="lambda repressor-like DNA-binding domains"/>
    <property type="match status" value="1"/>
</dbReference>
<gene>
    <name evidence="2" type="ORF">GIY23_16435</name>
</gene>
<dbReference type="Gene3D" id="1.10.260.40">
    <property type="entry name" value="lambda repressor-like DNA-binding domains"/>
    <property type="match status" value="1"/>
</dbReference>
<name>A0A5Q3Q895_9PSEU</name>
<evidence type="ECO:0000313" key="3">
    <source>
        <dbReference type="Proteomes" id="UP000371041"/>
    </source>
</evidence>
<dbReference type="GO" id="GO:0003677">
    <property type="term" value="F:DNA binding"/>
    <property type="evidence" value="ECO:0007669"/>
    <property type="project" value="InterPro"/>
</dbReference>
<evidence type="ECO:0000313" key="2">
    <source>
        <dbReference type="EMBL" id="QGK70891.1"/>
    </source>
</evidence>
<protein>
    <submittedName>
        <fullName evidence="2">Helix-turn-helix domain-containing protein</fullName>
    </submittedName>
</protein>
<accession>A0A5Q3Q895</accession>
<feature type="domain" description="HTH cro/C1-type" evidence="1">
    <location>
        <begin position="36"/>
        <end position="93"/>
    </location>
</feature>
<dbReference type="PROSITE" id="PS50943">
    <property type="entry name" value="HTH_CROC1"/>
    <property type="match status" value="1"/>
</dbReference>
<dbReference type="AlphaFoldDB" id="A0A5Q3Q895"/>
<dbReference type="Proteomes" id="UP000371041">
    <property type="component" value="Chromosome"/>
</dbReference>
<organism evidence="2 3">
    <name type="scientific">Allosaccharopolyspora coralli</name>
    <dbReference type="NCBI Taxonomy" id="2665642"/>
    <lineage>
        <taxon>Bacteria</taxon>
        <taxon>Bacillati</taxon>
        <taxon>Actinomycetota</taxon>
        <taxon>Actinomycetes</taxon>
        <taxon>Pseudonocardiales</taxon>
        <taxon>Pseudonocardiaceae</taxon>
        <taxon>Allosaccharopolyspora</taxon>
    </lineage>
</organism>
<dbReference type="CDD" id="cd00093">
    <property type="entry name" value="HTH_XRE"/>
    <property type="match status" value="1"/>
</dbReference>
<proteinExistence type="predicted"/>
<evidence type="ECO:0000259" key="1">
    <source>
        <dbReference type="PROSITE" id="PS50943"/>
    </source>
</evidence>
<keyword evidence="3" id="KW-1185">Reference proteome</keyword>
<sequence length="303" mass="33438">MIAEPGRGAGTLSRRRRVVIDSVDPVALRKRVGAELRRHRVGAGRTASEAADELGCSRGKISQMEAGLYRLQHRDVRDLLLFYGAVQADMDALVENVRTSGKPSWWAPYAEVVEDRFAFFLGSEGDAIREFVYEHSVVPELLQTPEYATALTRAQNRVAGDKHDLVAELRMVRQQRLHGRRPLALDVVVEEAALRRPIGGPEVHRAQLERLVEFSGLTNVSIQILPTAVGAHAGMDGKFVVLEFERYSPGVYLEAHPAVGTRYDVDDATLSATHLDIAAALQKQALSQRQSVAFVRDLLGELG</sequence>
<dbReference type="InterPro" id="IPR001387">
    <property type="entry name" value="Cro/C1-type_HTH"/>
</dbReference>
<dbReference type="EMBL" id="CP045929">
    <property type="protein sequence ID" value="QGK70891.1"/>
    <property type="molecule type" value="Genomic_DNA"/>
</dbReference>
<dbReference type="KEGG" id="sace:GIY23_16435"/>
<dbReference type="Pfam" id="PF13560">
    <property type="entry name" value="HTH_31"/>
    <property type="match status" value="1"/>
</dbReference>
<dbReference type="InterPro" id="IPR043917">
    <property type="entry name" value="DUF5753"/>
</dbReference>
<reference evidence="3" key="1">
    <citation type="submission" date="2019-11" db="EMBL/GenBank/DDBJ databases">
        <title>The complete genome sequence of Saccharopolyspora sp. E2A.</title>
        <authorList>
            <person name="Zhang G."/>
        </authorList>
    </citation>
    <scope>NUCLEOTIDE SEQUENCE [LARGE SCALE GENOMIC DNA]</scope>
    <source>
        <strain evidence="3">E2A</strain>
    </source>
</reference>
<dbReference type="InterPro" id="IPR010982">
    <property type="entry name" value="Lambda_DNA-bd_dom_sf"/>
</dbReference>
<dbReference type="Pfam" id="PF19054">
    <property type="entry name" value="DUF5753"/>
    <property type="match status" value="1"/>
</dbReference>